<keyword evidence="2" id="KW-1185">Reference proteome</keyword>
<sequence>MNFVCQQCKQPLHLDASLVDLAPSAYDLVGSSLPPAPSTSHGRQSSGAEKLAQLPAPFSLSASRASLDVFHSPSSFVSAHEQPGRGGTVTFQASWTTFHAIQETVATGATQSRPREYDDLGRFFHFPPAN</sequence>
<dbReference type="EMBL" id="JANSHE010005065">
    <property type="protein sequence ID" value="KAJ2972906.1"/>
    <property type="molecule type" value="Genomic_DNA"/>
</dbReference>
<reference evidence="1" key="1">
    <citation type="submission" date="2022-08" db="EMBL/GenBank/DDBJ databases">
        <title>Genome Sequence of Pycnoporus sanguineus.</title>
        <authorList>
            <person name="Buettner E."/>
        </authorList>
    </citation>
    <scope>NUCLEOTIDE SEQUENCE</scope>
    <source>
        <strain evidence="1">CG-C14</strain>
    </source>
</reference>
<protein>
    <submittedName>
        <fullName evidence="1">Uncharacterized protein</fullName>
    </submittedName>
</protein>
<organism evidence="1 2">
    <name type="scientific">Trametes sanguinea</name>
    <dbReference type="NCBI Taxonomy" id="158606"/>
    <lineage>
        <taxon>Eukaryota</taxon>
        <taxon>Fungi</taxon>
        <taxon>Dikarya</taxon>
        <taxon>Basidiomycota</taxon>
        <taxon>Agaricomycotina</taxon>
        <taxon>Agaricomycetes</taxon>
        <taxon>Polyporales</taxon>
        <taxon>Polyporaceae</taxon>
        <taxon>Trametes</taxon>
    </lineage>
</organism>
<gene>
    <name evidence="1" type="ORF">NUW54_g12172</name>
</gene>
<dbReference type="Proteomes" id="UP001144978">
    <property type="component" value="Unassembled WGS sequence"/>
</dbReference>
<evidence type="ECO:0000313" key="2">
    <source>
        <dbReference type="Proteomes" id="UP001144978"/>
    </source>
</evidence>
<name>A0ACC1N2Q2_9APHY</name>
<evidence type="ECO:0000313" key="1">
    <source>
        <dbReference type="EMBL" id="KAJ2972906.1"/>
    </source>
</evidence>
<accession>A0ACC1N2Q2</accession>
<proteinExistence type="predicted"/>
<comment type="caution">
    <text evidence="1">The sequence shown here is derived from an EMBL/GenBank/DDBJ whole genome shotgun (WGS) entry which is preliminary data.</text>
</comment>